<organism evidence="1 2">
    <name type="scientific">Eumeta variegata</name>
    <name type="common">Bagworm moth</name>
    <name type="synonym">Eumeta japonica</name>
    <dbReference type="NCBI Taxonomy" id="151549"/>
    <lineage>
        <taxon>Eukaryota</taxon>
        <taxon>Metazoa</taxon>
        <taxon>Ecdysozoa</taxon>
        <taxon>Arthropoda</taxon>
        <taxon>Hexapoda</taxon>
        <taxon>Insecta</taxon>
        <taxon>Pterygota</taxon>
        <taxon>Neoptera</taxon>
        <taxon>Endopterygota</taxon>
        <taxon>Lepidoptera</taxon>
        <taxon>Glossata</taxon>
        <taxon>Ditrysia</taxon>
        <taxon>Tineoidea</taxon>
        <taxon>Psychidae</taxon>
        <taxon>Oiketicinae</taxon>
        <taxon>Eumeta</taxon>
    </lineage>
</organism>
<sequence>MDDGISLLEIEDHQWVDMCMGHPRPKACSHMNCTSTHEMAVVEFGARCSGALTHRAVAGAERGRGLARVTGPRGCV</sequence>
<comment type="caution">
    <text evidence="1">The sequence shown here is derived from an EMBL/GenBank/DDBJ whole genome shotgun (WGS) entry which is preliminary data.</text>
</comment>
<proteinExistence type="predicted"/>
<name>A0A4C1XQ50_EUMVA</name>
<gene>
    <name evidence="1" type="ORF">EVAR_88261_1</name>
</gene>
<keyword evidence="2" id="KW-1185">Reference proteome</keyword>
<reference evidence="1 2" key="1">
    <citation type="journal article" date="2019" name="Commun. Biol.">
        <title>The bagworm genome reveals a unique fibroin gene that provides high tensile strength.</title>
        <authorList>
            <person name="Kono N."/>
            <person name="Nakamura H."/>
            <person name="Ohtoshi R."/>
            <person name="Tomita M."/>
            <person name="Numata K."/>
            <person name="Arakawa K."/>
        </authorList>
    </citation>
    <scope>NUCLEOTIDE SEQUENCE [LARGE SCALE GENOMIC DNA]</scope>
</reference>
<dbReference type="EMBL" id="BGZK01000894">
    <property type="protein sequence ID" value="GBP64309.1"/>
    <property type="molecule type" value="Genomic_DNA"/>
</dbReference>
<protein>
    <submittedName>
        <fullName evidence="1">Uncharacterized protein</fullName>
    </submittedName>
</protein>
<dbReference type="Proteomes" id="UP000299102">
    <property type="component" value="Unassembled WGS sequence"/>
</dbReference>
<evidence type="ECO:0000313" key="2">
    <source>
        <dbReference type="Proteomes" id="UP000299102"/>
    </source>
</evidence>
<evidence type="ECO:0000313" key="1">
    <source>
        <dbReference type="EMBL" id="GBP64309.1"/>
    </source>
</evidence>
<accession>A0A4C1XQ50</accession>
<dbReference type="AlphaFoldDB" id="A0A4C1XQ50"/>